<dbReference type="RefSeq" id="WP_110273151.1">
    <property type="nucleotide sequence ID" value="NZ_QJJG01000004.1"/>
</dbReference>
<proteinExistence type="predicted"/>
<gene>
    <name evidence="1" type="ORF">DET57_10443</name>
</gene>
<accession>A0A318FUZ7</accession>
<evidence type="ECO:0008006" key="3">
    <source>
        <dbReference type="Google" id="ProtNLM"/>
    </source>
</evidence>
<name>A0A318FUZ7_KLEOX</name>
<reference evidence="1 2" key="1">
    <citation type="submission" date="2018-05" db="EMBL/GenBank/DDBJ databases">
        <title>Freshwater and sediment microbial communities from various areas in North America, analyzing microbe dynamics in response to fracking.</title>
        <authorList>
            <person name="Lamendella R."/>
        </authorList>
    </citation>
    <scope>NUCLEOTIDE SEQUENCE [LARGE SCALE GENOMIC DNA]</scope>
    <source>
        <strain evidence="1 2">67</strain>
    </source>
</reference>
<evidence type="ECO:0000313" key="2">
    <source>
        <dbReference type="Proteomes" id="UP000247485"/>
    </source>
</evidence>
<dbReference type="SUPFAM" id="SSF54909">
    <property type="entry name" value="Dimeric alpha+beta barrel"/>
    <property type="match status" value="1"/>
</dbReference>
<protein>
    <recommendedName>
        <fullName evidence="3">Antibiotic biosynthesis monooxygenase</fullName>
    </recommendedName>
</protein>
<evidence type="ECO:0000313" key="1">
    <source>
        <dbReference type="EMBL" id="PXW46985.1"/>
    </source>
</evidence>
<dbReference type="Gene3D" id="3.30.70.100">
    <property type="match status" value="1"/>
</dbReference>
<dbReference type="EMBL" id="QJJG01000004">
    <property type="protein sequence ID" value="PXW46985.1"/>
    <property type="molecule type" value="Genomic_DNA"/>
</dbReference>
<comment type="caution">
    <text evidence="1">The sequence shown here is derived from an EMBL/GenBank/DDBJ whole genome shotgun (WGS) entry which is preliminary data.</text>
</comment>
<dbReference type="AlphaFoldDB" id="A0A318FUZ7"/>
<sequence length="110" mass="12925">MALWQATFIFEKREYDDEFYALNKQIEQATLQSTGYLGMDSFRSADGKRLINNYYWSEREGMDASINDAHHLQAKQKSTQWIAGYQVIIAQIESTHNHQLEHPLQSFSHR</sequence>
<dbReference type="Proteomes" id="UP000247485">
    <property type="component" value="Unassembled WGS sequence"/>
</dbReference>
<dbReference type="InterPro" id="IPR011008">
    <property type="entry name" value="Dimeric_a/b-barrel"/>
</dbReference>
<organism evidence="1 2">
    <name type="scientific">Klebsiella oxytoca</name>
    <dbReference type="NCBI Taxonomy" id="571"/>
    <lineage>
        <taxon>Bacteria</taxon>
        <taxon>Pseudomonadati</taxon>
        <taxon>Pseudomonadota</taxon>
        <taxon>Gammaproteobacteria</taxon>
        <taxon>Enterobacterales</taxon>
        <taxon>Enterobacteriaceae</taxon>
        <taxon>Klebsiella/Raoultella group</taxon>
        <taxon>Klebsiella</taxon>
    </lineage>
</organism>